<reference evidence="2" key="3">
    <citation type="submission" date="2018-03" db="EMBL/GenBank/DDBJ databases">
        <authorList>
            <person name="Jeon C.O."/>
        </authorList>
    </citation>
    <scope>NUCLEOTIDE SEQUENCE</scope>
    <source>
        <strain evidence="2">JCM 31126</strain>
    </source>
</reference>
<feature type="transmembrane region" description="Helical" evidence="1">
    <location>
        <begin position="70"/>
        <end position="93"/>
    </location>
</feature>
<feature type="transmembrane region" description="Helical" evidence="1">
    <location>
        <begin position="43"/>
        <end position="64"/>
    </location>
</feature>
<dbReference type="EMBL" id="CP027783">
    <property type="protein sequence ID" value="AYW47976.1"/>
    <property type="molecule type" value="Genomic_DNA"/>
</dbReference>
<keyword evidence="1" id="KW-0812">Transmembrane</keyword>
<evidence type="ECO:0000256" key="1">
    <source>
        <dbReference type="SAM" id="Phobius"/>
    </source>
</evidence>
<organism evidence="3 5">
    <name type="scientific">Tetragenococcus osmophilus</name>
    <dbReference type="NCBI Taxonomy" id="526944"/>
    <lineage>
        <taxon>Bacteria</taxon>
        <taxon>Bacillati</taxon>
        <taxon>Bacillota</taxon>
        <taxon>Bacilli</taxon>
        <taxon>Lactobacillales</taxon>
        <taxon>Enterococcaceae</taxon>
        <taxon>Tetragenococcus</taxon>
    </lineage>
</organism>
<proteinExistence type="predicted"/>
<dbReference type="Proteomes" id="UP000268310">
    <property type="component" value="Chromosome"/>
</dbReference>
<sequence length="527" mass="59623">MDSTRLKELLKVNLRYANPQQTTKSREKGKKGASLTRSLVMQYLYSGMIFLLVYGFTMLGVDFGQLPGYFTYYMALFGIIAFSQGISVTYNIFFQSQDLPNFLPLPFRQSELFLSKIAVAVLTIVPFILPVFVLFILAGIRANIFILWAIMGALLLFICFLGIIFSICSFIVFGLAKTKLFKRHRQLMTSLLLIVSIVIAVLGVLVMNWQTTQTQIMFTDRSTISFLLPFFYAATQPLTTKGLLSFFGLAGLLVLLFVIFRQLLLPKLYEQLLIVSSEGTSTKRRHKTNQSLRQVLFNYHLQSIRNPSLLMQVFLNSILLPLVFVISFGLNGEINLRAISTEFLGVVFLGGVALAVIMINQTSLIANMISLDKENFSFIQSLPLSLKFYLQEKFRFAYLLQLALISVVIVIIGLVLRMPLLHLVSTLCGGLVGSYLISLRYFSRDYRLLLLNWTEINQLFSRGAGNLGLAFTMIGSVFLSIILLVIYSFAVVFISTQGVNLAVGVVFISGTFLWYQHYQKHFWQKLE</sequence>
<feature type="transmembrane region" description="Helical" evidence="1">
    <location>
        <begin position="396"/>
        <end position="416"/>
    </location>
</feature>
<feature type="transmembrane region" description="Helical" evidence="1">
    <location>
        <begin position="336"/>
        <end position="359"/>
    </location>
</feature>
<feature type="transmembrane region" description="Helical" evidence="1">
    <location>
        <begin position="493"/>
        <end position="515"/>
    </location>
</feature>
<reference evidence="3 5" key="2">
    <citation type="journal article" date="2014" name="Int. J. Syst. Evol. Microbiol.">
        <title>Complete genome sequence of Corynebacterium casei LMG S-19264T (=DSM 44701T), isolated from a smear-ripened cheese.</title>
        <authorList>
            <consortium name="US DOE Joint Genome Institute (JGI-PGF)"/>
            <person name="Walter F."/>
            <person name="Albersmeier A."/>
            <person name="Kalinowski J."/>
            <person name="Ruckert C."/>
        </authorList>
    </citation>
    <scope>NUCLEOTIDE SEQUENCE [LARGE SCALE GENOMIC DNA]</scope>
    <source>
        <strain evidence="3 5">NBRC 114545</strain>
    </source>
</reference>
<dbReference type="Proteomes" id="UP001157039">
    <property type="component" value="Unassembled WGS sequence"/>
</dbReference>
<feature type="transmembrane region" description="Helical" evidence="1">
    <location>
        <begin position="463"/>
        <end position="487"/>
    </location>
</feature>
<feature type="transmembrane region" description="Helical" evidence="1">
    <location>
        <begin position="187"/>
        <end position="209"/>
    </location>
</feature>
<keyword evidence="4" id="KW-1185">Reference proteome</keyword>
<feature type="transmembrane region" description="Helical" evidence="1">
    <location>
        <begin position="309"/>
        <end position="330"/>
    </location>
</feature>
<feature type="transmembrane region" description="Helical" evidence="1">
    <location>
        <begin position="242"/>
        <end position="260"/>
    </location>
</feature>
<evidence type="ECO:0000313" key="5">
    <source>
        <dbReference type="Proteomes" id="UP001157039"/>
    </source>
</evidence>
<protein>
    <submittedName>
        <fullName evidence="3">ABC transporter</fullName>
    </submittedName>
</protein>
<keyword evidence="1" id="KW-1133">Transmembrane helix</keyword>
<evidence type="ECO:0000313" key="2">
    <source>
        <dbReference type="EMBL" id="AYW47976.1"/>
    </source>
</evidence>
<reference evidence="3" key="4">
    <citation type="submission" date="2023-02" db="EMBL/GenBank/DDBJ databases">
        <authorList>
            <person name="Sun Q."/>
            <person name="Mori K."/>
        </authorList>
    </citation>
    <scope>NUCLEOTIDE SEQUENCE</scope>
    <source>
        <strain evidence="3">NBRC 114545</strain>
    </source>
</reference>
<dbReference type="AlphaFoldDB" id="A0AA37XLY2"/>
<reference evidence="2 4" key="1">
    <citation type="journal article" date="2012" name="Int. J. Syst. Evol. Microbiol.">
        <title>Characterization of Tetragenococcus strains from sugar thick juice reveals a novel species, Tetragenococcus osmophilus sp. nov., and divides Tetragenococcus halophilus into two subspecies, T. halophilus subsp. halophilus subsp. nov. and T. halophilus subsp. flandriensis subsp. nov.</title>
        <authorList>
            <person name="Juste A."/>
            <person name="Van Trappen S."/>
            <person name="Verreth C."/>
            <person name="Cleenwerck I."/>
            <person name="De Vos P."/>
            <person name="Lievens B."/>
            <person name="Willems K.A."/>
        </authorList>
    </citation>
    <scope>NUCLEOTIDE SEQUENCE [LARGE SCALE GENOMIC DNA]</scope>
    <source>
        <strain evidence="2 4">JCM 31126</strain>
    </source>
</reference>
<gene>
    <name evidence="2" type="ORF">C7K38_06130</name>
    <name evidence="3" type="ORF">GCM10025885_14230</name>
</gene>
<name>A0AA37XLY2_9ENTE</name>
<evidence type="ECO:0000313" key="3">
    <source>
        <dbReference type="EMBL" id="GMA72374.1"/>
    </source>
</evidence>
<dbReference type="EMBL" id="BSUW01000001">
    <property type="protein sequence ID" value="GMA72374.1"/>
    <property type="molecule type" value="Genomic_DNA"/>
</dbReference>
<keyword evidence="1" id="KW-0472">Membrane</keyword>
<dbReference type="RefSeq" id="WP_123936684.1">
    <property type="nucleotide sequence ID" value="NZ_BSUW01000001.1"/>
</dbReference>
<evidence type="ECO:0000313" key="4">
    <source>
        <dbReference type="Proteomes" id="UP000268310"/>
    </source>
</evidence>
<dbReference type="KEGG" id="too:C7K38_06130"/>
<feature type="transmembrane region" description="Helical" evidence="1">
    <location>
        <begin position="113"/>
        <end position="140"/>
    </location>
</feature>
<accession>A0AA37XLY2</accession>
<feature type="transmembrane region" description="Helical" evidence="1">
    <location>
        <begin position="146"/>
        <end position="175"/>
    </location>
</feature>
<feature type="transmembrane region" description="Helical" evidence="1">
    <location>
        <begin position="422"/>
        <end position="442"/>
    </location>
</feature>